<evidence type="ECO:0000256" key="3">
    <source>
        <dbReference type="ARBA" id="ARBA00022989"/>
    </source>
</evidence>
<evidence type="ECO:0000259" key="6">
    <source>
        <dbReference type="PROSITE" id="PS50850"/>
    </source>
</evidence>
<keyword evidence="3 5" id="KW-1133">Transmembrane helix</keyword>
<dbReference type="AlphaFoldDB" id="A0A921YY48"/>
<keyword evidence="2 5" id="KW-0812">Transmembrane</keyword>
<feature type="transmembrane region" description="Helical" evidence="5">
    <location>
        <begin position="216"/>
        <end position="238"/>
    </location>
</feature>
<dbReference type="PROSITE" id="PS50850">
    <property type="entry name" value="MFS"/>
    <property type="match status" value="1"/>
</dbReference>
<keyword evidence="4 5" id="KW-0472">Membrane</keyword>
<feature type="transmembrane region" description="Helical" evidence="5">
    <location>
        <begin position="22"/>
        <end position="40"/>
    </location>
</feature>
<evidence type="ECO:0000256" key="4">
    <source>
        <dbReference type="ARBA" id="ARBA00023136"/>
    </source>
</evidence>
<feature type="transmembrane region" description="Helical" evidence="5">
    <location>
        <begin position="159"/>
        <end position="176"/>
    </location>
</feature>
<dbReference type="PROSITE" id="PS00216">
    <property type="entry name" value="SUGAR_TRANSPORT_1"/>
    <property type="match status" value="1"/>
</dbReference>
<gene>
    <name evidence="7" type="ORF">O3G_MSEX005182</name>
</gene>
<feature type="transmembrane region" description="Helical" evidence="5">
    <location>
        <begin position="357"/>
        <end position="378"/>
    </location>
</feature>
<name>A0A921YY48_MANSE</name>
<dbReference type="Proteomes" id="UP000791440">
    <property type="component" value="Unassembled WGS sequence"/>
</dbReference>
<dbReference type="Pfam" id="PF07690">
    <property type="entry name" value="MFS_1"/>
    <property type="match status" value="1"/>
</dbReference>
<feature type="domain" description="Major facilitator superfamily (MFS) profile" evidence="6">
    <location>
        <begin position="84"/>
        <end position="498"/>
    </location>
</feature>
<feature type="transmembrane region" description="Helical" evidence="5">
    <location>
        <begin position="410"/>
        <end position="433"/>
    </location>
</feature>
<feature type="transmembrane region" description="Helical" evidence="5">
    <location>
        <begin position="385"/>
        <end position="404"/>
    </location>
</feature>
<accession>A0A921YY48</accession>
<dbReference type="PANTHER" id="PTHR24064">
    <property type="entry name" value="SOLUTE CARRIER FAMILY 22 MEMBER"/>
    <property type="match status" value="1"/>
</dbReference>
<evidence type="ECO:0000256" key="2">
    <source>
        <dbReference type="ARBA" id="ARBA00022692"/>
    </source>
</evidence>
<feature type="transmembrane region" description="Helical" evidence="5">
    <location>
        <begin position="324"/>
        <end position="345"/>
    </location>
</feature>
<evidence type="ECO:0000313" key="8">
    <source>
        <dbReference type="Proteomes" id="UP000791440"/>
    </source>
</evidence>
<reference evidence="7" key="1">
    <citation type="journal article" date="2016" name="Insect Biochem. Mol. Biol.">
        <title>Multifaceted biological insights from a draft genome sequence of the tobacco hornworm moth, Manduca sexta.</title>
        <authorList>
            <person name="Kanost M.R."/>
            <person name="Arrese E.L."/>
            <person name="Cao X."/>
            <person name="Chen Y.R."/>
            <person name="Chellapilla S."/>
            <person name="Goldsmith M.R."/>
            <person name="Grosse-Wilde E."/>
            <person name="Heckel D.G."/>
            <person name="Herndon N."/>
            <person name="Jiang H."/>
            <person name="Papanicolaou A."/>
            <person name="Qu J."/>
            <person name="Soulages J.L."/>
            <person name="Vogel H."/>
            <person name="Walters J."/>
            <person name="Waterhouse R.M."/>
            <person name="Ahn S.J."/>
            <person name="Almeida F.C."/>
            <person name="An C."/>
            <person name="Aqrawi P."/>
            <person name="Bretschneider A."/>
            <person name="Bryant W.B."/>
            <person name="Bucks S."/>
            <person name="Chao H."/>
            <person name="Chevignon G."/>
            <person name="Christen J.M."/>
            <person name="Clarke D.F."/>
            <person name="Dittmer N.T."/>
            <person name="Ferguson L.C.F."/>
            <person name="Garavelou S."/>
            <person name="Gordon K.H.J."/>
            <person name="Gunaratna R.T."/>
            <person name="Han Y."/>
            <person name="Hauser F."/>
            <person name="He Y."/>
            <person name="Heidel-Fischer H."/>
            <person name="Hirsh A."/>
            <person name="Hu Y."/>
            <person name="Jiang H."/>
            <person name="Kalra D."/>
            <person name="Klinner C."/>
            <person name="Konig C."/>
            <person name="Kovar C."/>
            <person name="Kroll A.R."/>
            <person name="Kuwar S.S."/>
            <person name="Lee S.L."/>
            <person name="Lehman R."/>
            <person name="Li K."/>
            <person name="Li Z."/>
            <person name="Liang H."/>
            <person name="Lovelace S."/>
            <person name="Lu Z."/>
            <person name="Mansfield J.H."/>
            <person name="McCulloch K.J."/>
            <person name="Mathew T."/>
            <person name="Morton B."/>
            <person name="Muzny D.M."/>
            <person name="Neunemann D."/>
            <person name="Ongeri F."/>
            <person name="Pauchet Y."/>
            <person name="Pu L.L."/>
            <person name="Pyrousis I."/>
            <person name="Rao X.J."/>
            <person name="Redding A."/>
            <person name="Roesel C."/>
            <person name="Sanchez-Gracia A."/>
            <person name="Schaack S."/>
            <person name="Shukla A."/>
            <person name="Tetreau G."/>
            <person name="Wang Y."/>
            <person name="Xiong G.H."/>
            <person name="Traut W."/>
            <person name="Walsh T.K."/>
            <person name="Worley K.C."/>
            <person name="Wu D."/>
            <person name="Wu W."/>
            <person name="Wu Y.Q."/>
            <person name="Zhang X."/>
            <person name="Zou Z."/>
            <person name="Zucker H."/>
            <person name="Briscoe A.D."/>
            <person name="Burmester T."/>
            <person name="Clem R.J."/>
            <person name="Feyereisen R."/>
            <person name="Grimmelikhuijzen C.J.P."/>
            <person name="Hamodrakas S.J."/>
            <person name="Hansson B.S."/>
            <person name="Huguet E."/>
            <person name="Jermiin L.S."/>
            <person name="Lan Q."/>
            <person name="Lehman H.K."/>
            <person name="Lorenzen M."/>
            <person name="Merzendorfer H."/>
            <person name="Michalopoulos I."/>
            <person name="Morton D.B."/>
            <person name="Muthukrishnan S."/>
            <person name="Oakeshott J.G."/>
            <person name="Palmer W."/>
            <person name="Park Y."/>
            <person name="Passarelli A.L."/>
            <person name="Rozas J."/>
            <person name="Schwartz L.M."/>
            <person name="Smith W."/>
            <person name="Southgate A."/>
            <person name="Vilcinskas A."/>
            <person name="Vogt R."/>
            <person name="Wang P."/>
            <person name="Werren J."/>
            <person name="Yu X.Q."/>
            <person name="Zhou J.J."/>
            <person name="Brown S.J."/>
            <person name="Scherer S.E."/>
            <person name="Richards S."/>
            <person name="Blissard G.W."/>
        </authorList>
    </citation>
    <scope>NUCLEOTIDE SEQUENCE</scope>
</reference>
<dbReference type="GO" id="GO:0016020">
    <property type="term" value="C:membrane"/>
    <property type="evidence" value="ECO:0007669"/>
    <property type="project" value="UniProtKB-SubCell"/>
</dbReference>
<keyword evidence="8" id="KW-1185">Reference proteome</keyword>
<dbReference type="EMBL" id="JH668349">
    <property type="protein sequence ID" value="KAG6447807.1"/>
    <property type="molecule type" value="Genomic_DNA"/>
</dbReference>
<feature type="transmembrane region" description="Helical" evidence="5">
    <location>
        <begin position="130"/>
        <end position="147"/>
    </location>
</feature>
<dbReference type="SUPFAM" id="SSF103473">
    <property type="entry name" value="MFS general substrate transporter"/>
    <property type="match status" value="1"/>
</dbReference>
<sequence length="530" mass="58954">MVIKEKVDLENVLSKFKLSGRYYVKLFALLIFSGVTNAFYSLNYVFAASYVGYRCKYTECENNNNITSSPVNITLKDAKCSRYLLLDKTAGCHAGNVDTSRIVSCTDWVYEEPQSFVEELGLECEDWKRTLVGTVHSFGYMIGLLITGPLADKIGRKKLIILFGITAAAMGIGRSLTNSYIVYLTLELVEGLFGDTYSTTFTLGVEMVTKENRVTFITLMTASTSLAGILMAVIAWSLPYWRHFLMAIYAPSLIFLLYIYFLDESVRWLLIKGKKEEAKVIISNAAKASKVELNSDAMSIKCESNDSKNDLTSSLKSTFGSKKIMLRFLACGCFWITGIFNKYVLLINSVELEGNKYLNFGLTTFSELPASLALAYVLKKFRRKMPLIFSFMLTGVFCIGQTLVSKGNPWLSTSLFLVGKFMATISYATVYLYTSEIFPTYTRNTMHALCSSVGRIASLLAPQTPLLIRYWSGLPCVVVGGLSLITSVIVMLMPETSDDILPDTARQAEAIGVKTSPTMSTKCEVTCTKF</sequence>
<evidence type="ECO:0000313" key="7">
    <source>
        <dbReference type="EMBL" id="KAG6447807.1"/>
    </source>
</evidence>
<dbReference type="InterPro" id="IPR036259">
    <property type="entry name" value="MFS_trans_sf"/>
</dbReference>
<feature type="transmembrane region" description="Helical" evidence="5">
    <location>
        <begin position="244"/>
        <end position="262"/>
    </location>
</feature>
<reference evidence="7" key="2">
    <citation type="submission" date="2020-12" db="EMBL/GenBank/DDBJ databases">
        <authorList>
            <person name="Kanost M."/>
        </authorList>
    </citation>
    <scope>NUCLEOTIDE SEQUENCE</scope>
</reference>
<proteinExistence type="predicted"/>
<evidence type="ECO:0000256" key="5">
    <source>
        <dbReference type="SAM" id="Phobius"/>
    </source>
</evidence>
<comment type="caution">
    <text evidence="7">The sequence shown here is derived from an EMBL/GenBank/DDBJ whole genome shotgun (WGS) entry which is preliminary data.</text>
</comment>
<dbReference type="InterPro" id="IPR020846">
    <property type="entry name" value="MFS_dom"/>
</dbReference>
<organism evidence="7 8">
    <name type="scientific">Manduca sexta</name>
    <name type="common">Tobacco hawkmoth</name>
    <name type="synonym">Tobacco hornworm</name>
    <dbReference type="NCBI Taxonomy" id="7130"/>
    <lineage>
        <taxon>Eukaryota</taxon>
        <taxon>Metazoa</taxon>
        <taxon>Ecdysozoa</taxon>
        <taxon>Arthropoda</taxon>
        <taxon>Hexapoda</taxon>
        <taxon>Insecta</taxon>
        <taxon>Pterygota</taxon>
        <taxon>Neoptera</taxon>
        <taxon>Endopterygota</taxon>
        <taxon>Lepidoptera</taxon>
        <taxon>Glossata</taxon>
        <taxon>Ditrysia</taxon>
        <taxon>Bombycoidea</taxon>
        <taxon>Sphingidae</taxon>
        <taxon>Sphinginae</taxon>
        <taxon>Sphingini</taxon>
        <taxon>Manduca</taxon>
    </lineage>
</organism>
<protein>
    <recommendedName>
        <fullName evidence="6">Major facilitator superfamily (MFS) profile domain-containing protein</fullName>
    </recommendedName>
</protein>
<dbReference type="InterPro" id="IPR005829">
    <property type="entry name" value="Sugar_transporter_CS"/>
</dbReference>
<dbReference type="Gene3D" id="1.20.1250.20">
    <property type="entry name" value="MFS general substrate transporter like domains"/>
    <property type="match status" value="1"/>
</dbReference>
<comment type="subcellular location">
    <subcellularLocation>
        <location evidence="1">Membrane</location>
        <topology evidence="1">Multi-pass membrane protein</topology>
    </subcellularLocation>
</comment>
<feature type="transmembrane region" description="Helical" evidence="5">
    <location>
        <begin position="470"/>
        <end position="492"/>
    </location>
</feature>
<dbReference type="GO" id="GO:0022857">
    <property type="term" value="F:transmembrane transporter activity"/>
    <property type="evidence" value="ECO:0007669"/>
    <property type="project" value="InterPro"/>
</dbReference>
<dbReference type="InterPro" id="IPR011701">
    <property type="entry name" value="MFS"/>
</dbReference>
<evidence type="ECO:0000256" key="1">
    <source>
        <dbReference type="ARBA" id="ARBA00004141"/>
    </source>
</evidence>